<feature type="transmembrane region" description="Helical" evidence="7">
    <location>
        <begin position="713"/>
        <end position="735"/>
    </location>
</feature>
<evidence type="ECO:0000256" key="5">
    <source>
        <dbReference type="ARBA" id="ARBA00023136"/>
    </source>
</evidence>
<gene>
    <name evidence="9" type="ORF">JY651_21495</name>
</gene>
<dbReference type="EMBL" id="CP071090">
    <property type="protein sequence ID" value="QSQ27322.1"/>
    <property type="molecule type" value="Genomic_DNA"/>
</dbReference>
<feature type="transmembrane region" description="Helical" evidence="7">
    <location>
        <begin position="280"/>
        <end position="299"/>
    </location>
</feature>
<feature type="transmembrane region" description="Helical" evidence="7">
    <location>
        <begin position="438"/>
        <end position="458"/>
    </location>
</feature>
<evidence type="ECO:0000256" key="3">
    <source>
        <dbReference type="ARBA" id="ARBA00022692"/>
    </source>
</evidence>
<dbReference type="Proteomes" id="UP000662747">
    <property type="component" value="Chromosome"/>
</dbReference>
<proteinExistence type="predicted"/>
<name>A0ABX7PA55_9BACT</name>
<feature type="domain" description="Membrane transport protein MMPL" evidence="8">
    <location>
        <begin position="623"/>
        <end position="804"/>
    </location>
</feature>
<feature type="transmembrane region" description="Helical" evidence="7">
    <location>
        <begin position="778"/>
        <end position="805"/>
    </location>
</feature>
<dbReference type="InterPro" id="IPR004869">
    <property type="entry name" value="MMPL_dom"/>
</dbReference>
<feature type="transmembrane region" description="Helical" evidence="7">
    <location>
        <begin position="344"/>
        <end position="369"/>
    </location>
</feature>
<evidence type="ECO:0000259" key="8">
    <source>
        <dbReference type="Pfam" id="PF03176"/>
    </source>
</evidence>
<feature type="transmembrane region" description="Helical" evidence="7">
    <location>
        <begin position="664"/>
        <end position="680"/>
    </location>
</feature>
<feature type="transmembrane region" description="Helical" evidence="7">
    <location>
        <begin position="687"/>
        <end position="707"/>
    </location>
</feature>
<dbReference type="SUPFAM" id="SSF82866">
    <property type="entry name" value="Multidrug efflux transporter AcrB transmembrane domain"/>
    <property type="match status" value="2"/>
</dbReference>
<feature type="transmembrane region" description="Helical" evidence="7">
    <location>
        <begin position="381"/>
        <end position="401"/>
    </location>
</feature>
<protein>
    <submittedName>
        <fullName evidence="9">MMPL family transporter</fullName>
    </submittedName>
</protein>
<keyword evidence="4 7" id="KW-1133">Transmembrane helix</keyword>
<keyword evidence="3 7" id="KW-0812">Transmembrane</keyword>
<dbReference type="RefSeq" id="WP_206728844.1">
    <property type="nucleotide sequence ID" value="NZ_CP071090.1"/>
</dbReference>
<evidence type="ECO:0000256" key="2">
    <source>
        <dbReference type="ARBA" id="ARBA00022475"/>
    </source>
</evidence>
<feature type="region of interest" description="Disordered" evidence="6">
    <location>
        <begin position="566"/>
        <end position="597"/>
    </location>
</feature>
<dbReference type="Pfam" id="PF03176">
    <property type="entry name" value="MMPL"/>
    <property type="match status" value="2"/>
</dbReference>
<accession>A0ABX7PA55</accession>
<evidence type="ECO:0000256" key="7">
    <source>
        <dbReference type="SAM" id="Phobius"/>
    </source>
</evidence>
<evidence type="ECO:0000313" key="10">
    <source>
        <dbReference type="Proteomes" id="UP000662747"/>
    </source>
</evidence>
<sequence>MDALARRLVGGLLRHRRAVLGTAVLLTLVGTVFTIRLYGDLRSEVEELLPMSAPSVVAARELTPRLYDVSNLSVVLEGEDPAAIQRFADALAERLRALPPTVIRSVDYRIDAERAFLRNFGLFYLSIEDLQTVLQRVRARIQWERQHANPLFVDLLGEGPPPLDFQDIASHYGGALTSVQRFRDDYYQTPDGRRLVMLVRPPEASTGYAFNRALLERVQAEVAALEPRVPVPGLRVGYDGEVATMTEEQAALREDLVTSGLVVLAGVTLVLWLYFRRWRALAAIIASLAVGCAITFGLGELLIGNLNANTAFLGSIVVGNGINAAIIFMARYMEERRAGAPAELAVPTTWLGTVAPTFVASFAAGLAYLSLAVTSFRGFNQFGIIGGLGMALCWLSTYLFLPPLLLVLESRRPLDFTDVRGAARLTSLLMRLLDRRRGLVQGVSLLLLTASGVAMATYRGDLVESDFNKLRARHSQQSGSIYWGHRVDEVFQTYLTPIVIAADTPEDLERVVEVLDAKQRTLGPEAPLREVRTARTVLPADAEAKLPLLRELRALMPDSRLSLLPEDQRQKAEQFRPPEDVHPPRWEDLPPSIREPLTERDGTVGRVALAFPARVGAIDVTYGRQLTDVVRGAIHDAGGHALATGRPLLIADIGRAILLDGPRATLLALIAVSVLVLGVLRRVRPAATVLAGLLMGASWLVGLAAAMRLRVNFLNFVVLPITFGIGVDYAANLVLRLRQEGPGSLARVMADTGGAVALCSSTTIIGYASLILSDNQALAGFGLLASLGEVACLTAALLALPALFLGPRPRTP</sequence>
<comment type="subcellular location">
    <subcellularLocation>
        <location evidence="1">Cell membrane</location>
        <topology evidence="1">Multi-pass membrane protein</topology>
    </subcellularLocation>
</comment>
<feature type="transmembrane region" description="Helical" evidence="7">
    <location>
        <begin position="311"/>
        <end position="332"/>
    </location>
</feature>
<dbReference type="PANTHER" id="PTHR33406">
    <property type="entry name" value="MEMBRANE PROTEIN MJ1562-RELATED"/>
    <property type="match status" value="1"/>
</dbReference>
<evidence type="ECO:0000313" key="9">
    <source>
        <dbReference type="EMBL" id="QSQ27322.1"/>
    </source>
</evidence>
<feature type="compositionally biased region" description="Basic and acidic residues" evidence="6">
    <location>
        <begin position="566"/>
        <end position="588"/>
    </location>
</feature>
<keyword evidence="5 7" id="KW-0472">Membrane</keyword>
<keyword evidence="2" id="KW-1003">Cell membrane</keyword>
<evidence type="ECO:0000256" key="6">
    <source>
        <dbReference type="SAM" id="MobiDB-lite"/>
    </source>
</evidence>
<dbReference type="InterPro" id="IPR050545">
    <property type="entry name" value="Mycobact_MmpL"/>
</dbReference>
<evidence type="ECO:0000256" key="1">
    <source>
        <dbReference type="ARBA" id="ARBA00004651"/>
    </source>
</evidence>
<evidence type="ECO:0000256" key="4">
    <source>
        <dbReference type="ARBA" id="ARBA00022989"/>
    </source>
</evidence>
<feature type="transmembrane region" description="Helical" evidence="7">
    <location>
        <begin position="256"/>
        <end position="275"/>
    </location>
</feature>
<dbReference type="Gene3D" id="1.20.1640.10">
    <property type="entry name" value="Multidrug efflux transporter AcrB transmembrane domain"/>
    <property type="match status" value="2"/>
</dbReference>
<keyword evidence="10" id="KW-1185">Reference proteome</keyword>
<feature type="transmembrane region" description="Helical" evidence="7">
    <location>
        <begin position="755"/>
        <end position="772"/>
    </location>
</feature>
<reference evidence="9 10" key="1">
    <citation type="submission" date="2021-02" db="EMBL/GenBank/DDBJ databases">
        <title>De Novo genome assembly of isolated myxobacteria.</title>
        <authorList>
            <person name="Stevens D.C."/>
        </authorList>
    </citation>
    <scope>NUCLEOTIDE SEQUENCE [LARGE SCALE GENOMIC DNA]</scope>
    <source>
        <strain evidence="10">SCPEA02</strain>
    </source>
</reference>
<feature type="domain" description="Membrane transport protein MMPL" evidence="8">
    <location>
        <begin position="49"/>
        <end position="413"/>
    </location>
</feature>
<dbReference type="PANTHER" id="PTHR33406:SF13">
    <property type="entry name" value="MEMBRANE PROTEIN YDFJ"/>
    <property type="match status" value="1"/>
</dbReference>
<organism evidence="9 10">
    <name type="scientific">Pyxidicoccus parkwayensis</name>
    <dbReference type="NCBI Taxonomy" id="2813578"/>
    <lineage>
        <taxon>Bacteria</taxon>
        <taxon>Pseudomonadati</taxon>
        <taxon>Myxococcota</taxon>
        <taxon>Myxococcia</taxon>
        <taxon>Myxococcales</taxon>
        <taxon>Cystobacterineae</taxon>
        <taxon>Myxococcaceae</taxon>
        <taxon>Pyxidicoccus</taxon>
    </lineage>
</organism>